<keyword evidence="2" id="KW-1185">Reference proteome</keyword>
<reference evidence="1" key="1">
    <citation type="submission" date="2023-07" db="EMBL/GenBank/DDBJ databases">
        <authorList>
            <person name="Stuckert A."/>
        </authorList>
    </citation>
    <scope>NUCLEOTIDE SEQUENCE</scope>
</reference>
<name>A0ABN9LF22_9NEOB</name>
<sequence>MAARIHDINQNAELMLLMILLRKKMLRSTSIKALAMLLMPLIAGGRRVQIDPTQIQVTDLAKTIQDPLAAKLRERLKSDFGIVKNSKGTGLPASRWFSVCHENKPLKGQNVWIVHQVLAQPLWSRQPLVLLRFLMR</sequence>
<comment type="caution">
    <text evidence="1">The sequence shown here is derived from an EMBL/GenBank/DDBJ whole genome shotgun (WGS) entry which is preliminary data.</text>
</comment>
<accession>A0ABN9LF22</accession>
<evidence type="ECO:0000313" key="1">
    <source>
        <dbReference type="EMBL" id="CAJ0939251.1"/>
    </source>
</evidence>
<dbReference type="Gene3D" id="3.40.50.720">
    <property type="entry name" value="NAD(P)-binding Rossmann-like Domain"/>
    <property type="match status" value="1"/>
</dbReference>
<gene>
    <name evidence="1" type="ORF">RIMI_LOCUS7975153</name>
</gene>
<organism evidence="1 2">
    <name type="scientific">Ranitomeya imitator</name>
    <name type="common">mimic poison frog</name>
    <dbReference type="NCBI Taxonomy" id="111125"/>
    <lineage>
        <taxon>Eukaryota</taxon>
        <taxon>Metazoa</taxon>
        <taxon>Chordata</taxon>
        <taxon>Craniata</taxon>
        <taxon>Vertebrata</taxon>
        <taxon>Euteleostomi</taxon>
        <taxon>Amphibia</taxon>
        <taxon>Batrachia</taxon>
        <taxon>Anura</taxon>
        <taxon>Neobatrachia</taxon>
        <taxon>Hyloidea</taxon>
        <taxon>Dendrobatidae</taxon>
        <taxon>Dendrobatinae</taxon>
        <taxon>Ranitomeya</taxon>
    </lineage>
</organism>
<proteinExistence type="predicted"/>
<evidence type="ECO:0000313" key="2">
    <source>
        <dbReference type="Proteomes" id="UP001176940"/>
    </source>
</evidence>
<protein>
    <submittedName>
        <fullName evidence="1">Uncharacterized protein</fullName>
    </submittedName>
</protein>
<dbReference type="EMBL" id="CAUEEQ010015490">
    <property type="protein sequence ID" value="CAJ0939251.1"/>
    <property type="molecule type" value="Genomic_DNA"/>
</dbReference>
<dbReference type="Proteomes" id="UP001176940">
    <property type="component" value="Unassembled WGS sequence"/>
</dbReference>